<dbReference type="EMBL" id="JPYI02000081">
    <property type="protein sequence ID" value="OQP77362.1"/>
    <property type="molecule type" value="Genomic_DNA"/>
</dbReference>
<sequence length="62" mass="6748">MLDATLAQLVPPLWFALELAGDEQKSTHNLCLIPAVCTGRDDQSAQANLAMRICTSLFFALL</sequence>
<reference evidence="1 2" key="1">
    <citation type="journal article" date="2016" name="Plant Pathol.">
        <title>Genetic characterization of strains named as Xanthomonas axonopodis pv. dieffenbachiae leads to a taxonomic revision of the X. axonopodis species complex.</title>
        <authorList>
            <person name="Constantin E.C."/>
            <person name="Cleenwerck I."/>
            <person name="Maes M."/>
            <person name="Baeyen S."/>
            <person name="Van Malderghem C."/>
            <person name="De Vos P."/>
            <person name="Cottyn B."/>
        </authorList>
    </citation>
    <scope>NUCLEOTIDE SEQUENCE [LARGE SCALE GENOMIC DNA]</scope>
    <source>
        <strain evidence="1 2">LMG 25940</strain>
    </source>
</reference>
<name>A0A1V9H3U8_9XANT</name>
<dbReference type="AlphaFoldDB" id="A0A1V9H3U8"/>
<reference evidence="1 2" key="2">
    <citation type="journal article" date="2017" name="Plant Pathol.">
        <title>Pathogenicity and virulence gene content of Xanthomonas strains infecting Araceae, formerly known as Xanthomonas axonopodis pv. dieffenbachiae.</title>
        <authorList>
            <person name="Constantin E.C."/>
            <person name="Haegeman A."/>
            <person name="Van Vaerenbergh J."/>
            <person name="Baeyen S."/>
            <person name="Van Malderghem C."/>
            <person name="Maes M."/>
            <person name="Cottyn B."/>
        </authorList>
    </citation>
    <scope>NUCLEOTIDE SEQUENCE [LARGE SCALE GENOMIC DNA]</scope>
    <source>
        <strain evidence="1 2">LMG 25940</strain>
    </source>
</reference>
<proteinExistence type="predicted"/>
<accession>A0A1V9H3U8</accession>
<comment type="caution">
    <text evidence="1">The sequence shown here is derived from an EMBL/GenBank/DDBJ whole genome shotgun (WGS) entry which is preliminary data.</text>
</comment>
<evidence type="ECO:0000313" key="1">
    <source>
        <dbReference type="EMBL" id="OQP77362.1"/>
    </source>
</evidence>
<gene>
    <name evidence="1" type="ORF">IM53_013620</name>
</gene>
<protein>
    <submittedName>
        <fullName evidence="1">Uncharacterized protein</fullName>
    </submittedName>
</protein>
<organism evidence="1 2">
    <name type="scientific">Xanthomonas phaseoli pv. dieffenbachiae</name>
    <dbReference type="NCBI Taxonomy" id="92828"/>
    <lineage>
        <taxon>Bacteria</taxon>
        <taxon>Pseudomonadati</taxon>
        <taxon>Pseudomonadota</taxon>
        <taxon>Gammaproteobacteria</taxon>
        <taxon>Lysobacterales</taxon>
        <taxon>Lysobacteraceae</taxon>
        <taxon>Xanthomonas</taxon>
    </lineage>
</organism>
<evidence type="ECO:0000313" key="2">
    <source>
        <dbReference type="Proteomes" id="UP000050546"/>
    </source>
</evidence>
<dbReference type="Proteomes" id="UP000050546">
    <property type="component" value="Unassembled WGS sequence"/>
</dbReference>